<comment type="similarity">
    <text evidence="1">Belongs to the universal stress protein A family.</text>
</comment>
<proteinExistence type="inferred from homology"/>
<evidence type="ECO:0000256" key="1">
    <source>
        <dbReference type="ARBA" id="ARBA00008791"/>
    </source>
</evidence>
<dbReference type="EMBL" id="QFPP01000025">
    <property type="protein sequence ID" value="PZQ77283.1"/>
    <property type="molecule type" value="Genomic_DNA"/>
</dbReference>
<dbReference type="AlphaFoldDB" id="A0A2W5SCC2"/>
<reference evidence="2 3" key="1">
    <citation type="submission" date="2017-08" db="EMBL/GenBank/DDBJ databases">
        <title>Infants hospitalized years apart are colonized by the same room-sourced microbial strains.</title>
        <authorList>
            <person name="Brooks B."/>
            <person name="Olm M.R."/>
            <person name="Firek B.A."/>
            <person name="Baker R."/>
            <person name="Thomas B.C."/>
            <person name="Morowitz M.J."/>
            <person name="Banfield J.F."/>
        </authorList>
    </citation>
    <scope>NUCLEOTIDE SEQUENCE [LARGE SCALE GENOMIC DNA]</scope>
    <source>
        <strain evidence="2">S2_005_003_R2_41</strain>
    </source>
</reference>
<protein>
    <submittedName>
        <fullName evidence="2">Universal stress protein</fullName>
    </submittedName>
</protein>
<name>A0A2W5SCC2_VARPD</name>
<dbReference type="SUPFAM" id="SSF52402">
    <property type="entry name" value="Adenine nucleotide alpha hydrolases-like"/>
    <property type="match status" value="2"/>
</dbReference>
<evidence type="ECO:0000313" key="3">
    <source>
        <dbReference type="Proteomes" id="UP000249135"/>
    </source>
</evidence>
<dbReference type="PANTHER" id="PTHR46268:SF15">
    <property type="entry name" value="UNIVERSAL STRESS PROTEIN HP_0031"/>
    <property type="match status" value="1"/>
</dbReference>
<evidence type="ECO:0000313" key="2">
    <source>
        <dbReference type="EMBL" id="PZQ77283.1"/>
    </source>
</evidence>
<dbReference type="PANTHER" id="PTHR46268">
    <property type="entry name" value="STRESS RESPONSE PROTEIN NHAX"/>
    <property type="match status" value="1"/>
</dbReference>
<accession>A0A2W5SCC2</accession>
<dbReference type="CDD" id="cd00293">
    <property type="entry name" value="USP-like"/>
    <property type="match status" value="1"/>
</dbReference>
<sequence>MTLRHILVQADNSAPCGARVRTARAIAERFDATAVGLPCMTTALMQYPYSLVALGDTLSVLQDVDREAADRARRTFEEAAAGAACMAWEHLVGQGPWGFIRRAFYADLLVLGQPDPDEPLDGRLPADFLSNVLMESGRPAIVLPYVAGPLPDVGRTVLVAWKPTAEAARALAAAWPWLARARSVHVVSYGDGAAQALGCVRALMAAHGVSATVHDGGDDESNAGERLLSLAADVDAGLLVMGCYGHSRAREWMFGGVTRTLLASTTVPLLMAS</sequence>
<comment type="caution">
    <text evidence="2">The sequence shown here is derived from an EMBL/GenBank/DDBJ whole genome shotgun (WGS) entry which is preliminary data.</text>
</comment>
<gene>
    <name evidence="2" type="ORF">DI563_04330</name>
</gene>
<dbReference type="Gene3D" id="3.40.50.12370">
    <property type="match status" value="1"/>
</dbReference>
<dbReference type="Proteomes" id="UP000249135">
    <property type="component" value="Unassembled WGS sequence"/>
</dbReference>
<organism evidence="2 3">
    <name type="scientific">Variovorax paradoxus</name>
    <dbReference type="NCBI Taxonomy" id="34073"/>
    <lineage>
        <taxon>Bacteria</taxon>
        <taxon>Pseudomonadati</taxon>
        <taxon>Pseudomonadota</taxon>
        <taxon>Betaproteobacteria</taxon>
        <taxon>Burkholderiales</taxon>
        <taxon>Comamonadaceae</taxon>
        <taxon>Variovorax</taxon>
    </lineage>
</organism>